<dbReference type="EMBL" id="ASHM01049373">
    <property type="protein sequence ID" value="PNX85691.1"/>
    <property type="molecule type" value="Genomic_DNA"/>
</dbReference>
<evidence type="ECO:0000256" key="3">
    <source>
        <dbReference type="SAM" id="Phobius"/>
    </source>
</evidence>
<dbReference type="SUPFAM" id="SSF56112">
    <property type="entry name" value="Protein kinase-like (PK-like)"/>
    <property type="match status" value="1"/>
</dbReference>
<keyword evidence="5" id="KW-0808">Transferase</keyword>
<evidence type="ECO:0000256" key="1">
    <source>
        <dbReference type="ARBA" id="ARBA00005926"/>
    </source>
</evidence>
<comment type="caution">
    <text evidence="5">The sequence shown here is derived from an EMBL/GenBank/DDBJ whole genome shotgun (WGS) entry which is preliminary data.</text>
</comment>
<evidence type="ECO:0000313" key="5">
    <source>
        <dbReference type="EMBL" id="PNX85691.1"/>
    </source>
</evidence>
<reference evidence="5 6" key="1">
    <citation type="journal article" date="2014" name="Am. J. Bot.">
        <title>Genome assembly and annotation for red clover (Trifolium pratense; Fabaceae).</title>
        <authorList>
            <person name="Istvanek J."/>
            <person name="Jaros M."/>
            <person name="Krenek A."/>
            <person name="Repkova J."/>
        </authorList>
    </citation>
    <scope>NUCLEOTIDE SEQUENCE [LARGE SCALE GENOMIC DNA]</scope>
    <source>
        <strain evidence="6">cv. Tatra</strain>
        <tissue evidence="5">Young leaves</tissue>
    </source>
</reference>
<dbReference type="InterPro" id="IPR011009">
    <property type="entry name" value="Kinase-like_dom_sf"/>
</dbReference>
<keyword evidence="5" id="KW-0418">Kinase</keyword>
<evidence type="ECO:0000313" key="6">
    <source>
        <dbReference type="Proteomes" id="UP000236291"/>
    </source>
</evidence>
<proteinExistence type="inferred from homology"/>
<feature type="domain" description="Protein kinase" evidence="4">
    <location>
        <begin position="54"/>
        <end position="155"/>
    </location>
</feature>
<keyword evidence="2" id="KW-0067">ATP-binding</keyword>
<dbReference type="STRING" id="57577.A0A2K3M4H7"/>
<evidence type="ECO:0000256" key="2">
    <source>
        <dbReference type="PROSITE-ProRule" id="PRU10141"/>
    </source>
</evidence>
<sequence>MSSPRMNCSREPEFQFLARTIFLPYFTYLVAELWITGALLVGNQMVQVGGSPVFKVERKLGKGGFGQVFVGRRVTGGNDRLNGPGATEVALKFEHRNSKGCNYGPPYEWQVYNTLGGSHGIPKVHYKGRQGEYYVMVMDMLGPSLWDVWNSSGQS</sequence>
<feature type="transmembrane region" description="Helical" evidence="3">
    <location>
        <begin position="21"/>
        <end position="42"/>
    </location>
</feature>
<name>A0A2K3M4H7_TRIPR</name>
<accession>A0A2K3M4H7</accession>
<dbReference type="Proteomes" id="UP000236291">
    <property type="component" value="Unassembled WGS sequence"/>
</dbReference>
<keyword evidence="3" id="KW-0472">Membrane</keyword>
<dbReference type="AlphaFoldDB" id="A0A2K3M4H7"/>
<dbReference type="InterPro" id="IPR050235">
    <property type="entry name" value="CK1_Ser-Thr_kinase"/>
</dbReference>
<dbReference type="Gene3D" id="3.30.200.20">
    <property type="entry name" value="Phosphorylase Kinase, domain 1"/>
    <property type="match status" value="1"/>
</dbReference>
<gene>
    <name evidence="5" type="ORF">L195_g041763</name>
</gene>
<dbReference type="PROSITE" id="PS00107">
    <property type="entry name" value="PROTEIN_KINASE_ATP"/>
    <property type="match status" value="1"/>
</dbReference>
<keyword evidence="2" id="KW-0547">Nucleotide-binding</keyword>
<reference evidence="5 6" key="2">
    <citation type="journal article" date="2017" name="Front. Plant Sci.">
        <title>Gene Classification and Mining of Molecular Markers Useful in Red Clover (Trifolium pratense) Breeding.</title>
        <authorList>
            <person name="Istvanek J."/>
            <person name="Dluhosova J."/>
            <person name="Dluhos P."/>
            <person name="Patkova L."/>
            <person name="Nedelnik J."/>
            <person name="Repkova J."/>
        </authorList>
    </citation>
    <scope>NUCLEOTIDE SEQUENCE [LARGE SCALE GENOMIC DNA]</scope>
    <source>
        <strain evidence="6">cv. Tatra</strain>
        <tissue evidence="5">Young leaves</tissue>
    </source>
</reference>
<dbReference type="GO" id="GO:0005524">
    <property type="term" value="F:ATP binding"/>
    <property type="evidence" value="ECO:0007669"/>
    <property type="project" value="UniProtKB-UniRule"/>
</dbReference>
<keyword evidence="3" id="KW-1133">Transmembrane helix</keyword>
<dbReference type="PROSITE" id="PS50011">
    <property type="entry name" value="PROTEIN_KINASE_DOM"/>
    <property type="match status" value="1"/>
</dbReference>
<dbReference type="ExpressionAtlas" id="A0A2K3M4H7">
    <property type="expression patterns" value="baseline"/>
</dbReference>
<dbReference type="InterPro" id="IPR000719">
    <property type="entry name" value="Prot_kinase_dom"/>
</dbReference>
<protein>
    <submittedName>
        <fullName evidence="5">Serine/threonine protein kinase VRK1-like protein</fullName>
    </submittedName>
</protein>
<evidence type="ECO:0000259" key="4">
    <source>
        <dbReference type="PROSITE" id="PS50011"/>
    </source>
</evidence>
<feature type="non-terminal residue" evidence="5">
    <location>
        <position position="155"/>
    </location>
</feature>
<feature type="binding site" evidence="2">
    <location>
        <position position="92"/>
    </location>
    <ligand>
        <name>ATP</name>
        <dbReference type="ChEBI" id="CHEBI:30616"/>
    </ligand>
</feature>
<dbReference type="InterPro" id="IPR017441">
    <property type="entry name" value="Protein_kinase_ATP_BS"/>
</dbReference>
<keyword evidence="5" id="KW-0723">Serine/threonine-protein kinase</keyword>
<comment type="similarity">
    <text evidence="1">Belongs to the protein kinase superfamily. CK1 Ser/Thr protein kinase family. Casein kinase I subfamily.</text>
</comment>
<organism evidence="5 6">
    <name type="scientific">Trifolium pratense</name>
    <name type="common">Red clover</name>
    <dbReference type="NCBI Taxonomy" id="57577"/>
    <lineage>
        <taxon>Eukaryota</taxon>
        <taxon>Viridiplantae</taxon>
        <taxon>Streptophyta</taxon>
        <taxon>Embryophyta</taxon>
        <taxon>Tracheophyta</taxon>
        <taxon>Spermatophyta</taxon>
        <taxon>Magnoliopsida</taxon>
        <taxon>eudicotyledons</taxon>
        <taxon>Gunneridae</taxon>
        <taxon>Pentapetalae</taxon>
        <taxon>rosids</taxon>
        <taxon>fabids</taxon>
        <taxon>Fabales</taxon>
        <taxon>Fabaceae</taxon>
        <taxon>Papilionoideae</taxon>
        <taxon>50 kb inversion clade</taxon>
        <taxon>NPAAA clade</taxon>
        <taxon>Hologalegina</taxon>
        <taxon>IRL clade</taxon>
        <taxon>Trifolieae</taxon>
        <taxon>Trifolium</taxon>
    </lineage>
</organism>
<dbReference type="GO" id="GO:0004674">
    <property type="term" value="F:protein serine/threonine kinase activity"/>
    <property type="evidence" value="ECO:0007669"/>
    <property type="project" value="UniProtKB-KW"/>
</dbReference>
<dbReference type="PANTHER" id="PTHR11909">
    <property type="entry name" value="CASEIN KINASE-RELATED"/>
    <property type="match status" value="1"/>
</dbReference>
<keyword evidence="3" id="KW-0812">Transmembrane</keyword>